<organism evidence="1 2">
    <name type="scientific">Fistulifera solaris</name>
    <name type="common">Oleaginous diatom</name>
    <dbReference type="NCBI Taxonomy" id="1519565"/>
    <lineage>
        <taxon>Eukaryota</taxon>
        <taxon>Sar</taxon>
        <taxon>Stramenopiles</taxon>
        <taxon>Ochrophyta</taxon>
        <taxon>Bacillariophyta</taxon>
        <taxon>Bacillariophyceae</taxon>
        <taxon>Bacillariophycidae</taxon>
        <taxon>Naviculales</taxon>
        <taxon>Naviculaceae</taxon>
        <taxon>Fistulifera</taxon>
    </lineage>
</organism>
<evidence type="ECO:0000313" key="2">
    <source>
        <dbReference type="Proteomes" id="UP000198406"/>
    </source>
</evidence>
<sequence>MIHTHNFQRFCCTSFIVSFDEIIFLHIPYFYMESQNRSTGALFEVIPSFQRRPEQVARWRTAGETWTFRLMRDPLNLEEINRYGQALAIWRDNNTLTYVEPHGYKSDYPEEERQLLHLSFGKTGPRLSIAGDTEDEMAQTAAYFMQLENTERKGTFYVSNHMDYFDFRAARSHCFRHILQLVPSLEVDLEGILLSVEQAVVLAARPHTIILSLSESSFEDGGTAFIEALEKRTSSFGTLKIYMDPRLTDENFKRLLQIEMIERLELPSLPDELAIFPFLSKVGSLSCWVYSGTLLSEEFQNLKIAPKKLTVVIDDDEQHFPADAAISCLRRIAGCGHLVELNIAFDCFHANEDEHEGGSIPGIVTQELVRAIRANANLRTLELFHSMNKVKWEPHIGSLLDCFEEHEGLREVKVVVDNEEEAFGDDFWRLQKLLSVNRRITVTNQEGKLISDGNHIDQLYAFNGFCRGSKELGVGAHPERSSVIMNALVDRAANDLQCTALLLSDHTDVLFEIVQPVENHGFESFVTSRSNGVS</sequence>
<dbReference type="Proteomes" id="UP000198406">
    <property type="component" value="Unassembled WGS sequence"/>
</dbReference>
<dbReference type="InParanoid" id="A0A1Z5KJA9"/>
<gene>
    <name evidence="1" type="ORF">FisN_2Hu202</name>
</gene>
<proteinExistence type="predicted"/>
<comment type="caution">
    <text evidence="1">The sequence shown here is derived from an EMBL/GenBank/DDBJ whole genome shotgun (WGS) entry which is preliminary data.</text>
</comment>
<keyword evidence="2" id="KW-1185">Reference proteome</keyword>
<protein>
    <submittedName>
        <fullName evidence="1">Uncharacterized protein</fullName>
    </submittedName>
</protein>
<dbReference type="AlphaFoldDB" id="A0A1Z5KJA9"/>
<reference evidence="1 2" key="1">
    <citation type="journal article" date="2015" name="Plant Cell">
        <title>Oil accumulation by the oleaginous diatom Fistulifera solaris as revealed by the genome and transcriptome.</title>
        <authorList>
            <person name="Tanaka T."/>
            <person name="Maeda Y."/>
            <person name="Veluchamy A."/>
            <person name="Tanaka M."/>
            <person name="Abida H."/>
            <person name="Marechal E."/>
            <person name="Bowler C."/>
            <person name="Muto M."/>
            <person name="Sunaga Y."/>
            <person name="Tanaka M."/>
            <person name="Yoshino T."/>
            <person name="Taniguchi T."/>
            <person name="Fukuda Y."/>
            <person name="Nemoto M."/>
            <person name="Matsumoto M."/>
            <person name="Wong P.S."/>
            <person name="Aburatani S."/>
            <person name="Fujibuchi W."/>
        </authorList>
    </citation>
    <scope>NUCLEOTIDE SEQUENCE [LARGE SCALE GENOMIC DNA]</scope>
    <source>
        <strain evidence="1 2">JPCC DA0580</strain>
    </source>
</reference>
<accession>A0A1Z5KJA9</accession>
<name>A0A1Z5KJA9_FISSO</name>
<dbReference type="OrthoDB" id="120976at2759"/>
<dbReference type="EMBL" id="BDSP01000242">
    <property type="protein sequence ID" value="GAX26380.1"/>
    <property type="molecule type" value="Genomic_DNA"/>
</dbReference>
<evidence type="ECO:0000313" key="1">
    <source>
        <dbReference type="EMBL" id="GAX26380.1"/>
    </source>
</evidence>